<accession>A0A426U961</accession>
<protein>
    <submittedName>
        <fullName evidence="6">Crp/Fnr family transcriptional regulator</fullName>
    </submittedName>
</protein>
<dbReference type="InterPro" id="IPR050397">
    <property type="entry name" value="Env_Response_Regulators"/>
</dbReference>
<dbReference type="InterPro" id="IPR000595">
    <property type="entry name" value="cNMP-bd_dom"/>
</dbReference>
<dbReference type="InterPro" id="IPR018490">
    <property type="entry name" value="cNMP-bd_dom_sf"/>
</dbReference>
<dbReference type="SUPFAM" id="SSF46785">
    <property type="entry name" value="Winged helix' DNA-binding domain"/>
    <property type="match status" value="1"/>
</dbReference>
<dbReference type="PANTHER" id="PTHR24567:SF28">
    <property type="entry name" value="LISTERIOLYSIN REGULATORY PROTEIN"/>
    <property type="match status" value="1"/>
</dbReference>
<feature type="domain" description="HTH crp-type" evidence="5">
    <location>
        <begin position="148"/>
        <end position="221"/>
    </location>
</feature>
<dbReference type="InterPro" id="IPR036388">
    <property type="entry name" value="WH-like_DNA-bd_sf"/>
</dbReference>
<dbReference type="AlphaFoldDB" id="A0A426U961"/>
<dbReference type="Gene3D" id="2.60.120.10">
    <property type="entry name" value="Jelly Rolls"/>
    <property type="match status" value="1"/>
</dbReference>
<evidence type="ECO:0000259" key="4">
    <source>
        <dbReference type="PROSITE" id="PS50042"/>
    </source>
</evidence>
<sequence length="231" mass="25480">MSSVDHQLLRQCAYFAGMPEAILQTAAASAHSRRILGGEFFFQQGDHASHFYVLIEGNARLSQITPEGRQIIMGLLRPVHEIGIIAAIDGSRYPLDLQATQDSVALAWDQAALRALLEAEPILALRALRMVSARFVELQERYRELATERVERRLARAVLRLVAQVGQPSSDGITIGLPLARQDLAELTGTTLFTVSRTLSAWEEAGIIRSARERVTLCDAVRLQAIAEDLP</sequence>
<dbReference type="PRINTS" id="PR00034">
    <property type="entry name" value="HTHCRP"/>
</dbReference>
<dbReference type="InterPro" id="IPR014710">
    <property type="entry name" value="RmlC-like_jellyroll"/>
</dbReference>
<gene>
    <name evidence="6" type="ORF">EI684_02560</name>
</gene>
<dbReference type="PROSITE" id="PS51063">
    <property type="entry name" value="HTH_CRP_2"/>
    <property type="match status" value="1"/>
</dbReference>
<dbReference type="CDD" id="cd00092">
    <property type="entry name" value="HTH_CRP"/>
    <property type="match status" value="1"/>
</dbReference>
<comment type="caution">
    <text evidence="6">The sequence shown here is derived from an EMBL/GenBank/DDBJ whole genome shotgun (WGS) entry which is preliminary data.</text>
</comment>
<dbReference type="Proteomes" id="UP000280307">
    <property type="component" value="Unassembled WGS sequence"/>
</dbReference>
<dbReference type="PROSITE" id="PS50042">
    <property type="entry name" value="CNMP_BINDING_3"/>
    <property type="match status" value="1"/>
</dbReference>
<dbReference type="Pfam" id="PF00027">
    <property type="entry name" value="cNMP_binding"/>
    <property type="match status" value="1"/>
</dbReference>
<dbReference type="EMBL" id="RSAS01000106">
    <property type="protein sequence ID" value="RRR76668.1"/>
    <property type="molecule type" value="Genomic_DNA"/>
</dbReference>
<evidence type="ECO:0000313" key="7">
    <source>
        <dbReference type="Proteomes" id="UP000280307"/>
    </source>
</evidence>
<dbReference type="GO" id="GO:0003677">
    <property type="term" value="F:DNA binding"/>
    <property type="evidence" value="ECO:0007669"/>
    <property type="project" value="UniProtKB-KW"/>
</dbReference>
<dbReference type="GO" id="GO:0005829">
    <property type="term" value="C:cytosol"/>
    <property type="evidence" value="ECO:0007669"/>
    <property type="project" value="TreeGrafter"/>
</dbReference>
<evidence type="ECO:0000313" key="6">
    <source>
        <dbReference type="EMBL" id="RRR76668.1"/>
    </source>
</evidence>
<keyword evidence="1" id="KW-0805">Transcription regulation</keyword>
<evidence type="ECO:0000256" key="3">
    <source>
        <dbReference type="ARBA" id="ARBA00023163"/>
    </source>
</evidence>
<evidence type="ECO:0000256" key="2">
    <source>
        <dbReference type="ARBA" id="ARBA00023125"/>
    </source>
</evidence>
<proteinExistence type="predicted"/>
<dbReference type="SUPFAM" id="SSF51206">
    <property type="entry name" value="cAMP-binding domain-like"/>
    <property type="match status" value="1"/>
</dbReference>
<dbReference type="GO" id="GO:0003700">
    <property type="term" value="F:DNA-binding transcription factor activity"/>
    <property type="evidence" value="ECO:0007669"/>
    <property type="project" value="TreeGrafter"/>
</dbReference>
<dbReference type="PANTHER" id="PTHR24567">
    <property type="entry name" value="CRP FAMILY TRANSCRIPTIONAL REGULATORY PROTEIN"/>
    <property type="match status" value="1"/>
</dbReference>
<dbReference type="Gene3D" id="1.10.10.10">
    <property type="entry name" value="Winged helix-like DNA-binding domain superfamily/Winged helix DNA-binding domain"/>
    <property type="match status" value="1"/>
</dbReference>
<dbReference type="SMART" id="SM00100">
    <property type="entry name" value="cNMP"/>
    <property type="match status" value="1"/>
</dbReference>
<evidence type="ECO:0000256" key="1">
    <source>
        <dbReference type="ARBA" id="ARBA00023015"/>
    </source>
</evidence>
<evidence type="ECO:0000259" key="5">
    <source>
        <dbReference type="PROSITE" id="PS51063"/>
    </source>
</evidence>
<feature type="domain" description="Cyclic nucleotide-binding" evidence="4">
    <location>
        <begin position="14"/>
        <end position="117"/>
    </location>
</feature>
<organism evidence="6 7">
    <name type="scientific">Candidatus Viridilinea halotolerans</name>
    <dbReference type="NCBI Taxonomy" id="2491704"/>
    <lineage>
        <taxon>Bacteria</taxon>
        <taxon>Bacillati</taxon>
        <taxon>Chloroflexota</taxon>
        <taxon>Chloroflexia</taxon>
        <taxon>Chloroflexales</taxon>
        <taxon>Chloroflexineae</taxon>
        <taxon>Oscillochloridaceae</taxon>
        <taxon>Candidatus Viridilinea</taxon>
    </lineage>
</organism>
<name>A0A426U961_9CHLR</name>
<dbReference type="Pfam" id="PF13545">
    <property type="entry name" value="HTH_Crp_2"/>
    <property type="match status" value="1"/>
</dbReference>
<dbReference type="CDD" id="cd00038">
    <property type="entry name" value="CAP_ED"/>
    <property type="match status" value="1"/>
</dbReference>
<keyword evidence="3" id="KW-0804">Transcription</keyword>
<reference evidence="6 7" key="1">
    <citation type="submission" date="2018-12" db="EMBL/GenBank/DDBJ databases">
        <title>Genome Sequence of Candidatus Viridilinea halotolerans isolated from saline sulfide-rich spring.</title>
        <authorList>
            <person name="Grouzdev D.S."/>
            <person name="Burganskaya E.I."/>
            <person name="Krutkina M.S."/>
            <person name="Sukhacheva M.V."/>
            <person name="Gorlenko V.M."/>
        </authorList>
    </citation>
    <scope>NUCLEOTIDE SEQUENCE [LARGE SCALE GENOMIC DNA]</scope>
    <source>
        <strain evidence="6">Chok-6</strain>
    </source>
</reference>
<keyword evidence="2" id="KW-0238">DNA-binding</keyword>
<dbReference type="InterPro" id="IPR012318">
    <property type="entry name" value="HTH_CRP"/>
</dbReference>
<dbReference type="SMART" id="SM00419">
    <property type="entry name" value="HTH_CRP"/>
    <property type="match status" value="1"/>
</dbReference>
<dbReference type="InterPro" id="IPR036390">
    <property type="entry name" value="WH_DNA-bd_sf"/>
</dbReference>